<dbReference type="AlphaFoldDB" id="A0A1N7M8J0"/>
<accession>A0A1N7M8J0</accession>
<dbReference type="Pfam" id="PF19077">
    <property type="entry name" value="Big_13"/>
    <property type="match status" value="4"/>
</dbReference>
<dbReference type="STRING" id="633194.SAMN05421759_10482"/>
<evidence type="ECO:0000259" key="2">
    <source>
        <dbReference type="Pfam" id="PF19077"/>
    </source>
</evidence>
<dbReference type="RefSeq" id="WP_076447335.1">
    <property type="nucleotide sequence ID" value="NZ_FTOQ01000004.1"/>
</dbReference>
<dbReference type="InterPro" id="IPR013783">
    <property type="entry name" value="Ig-like_fold"/>
</dbReference>
<dbReference type="InterPro" id="IPR044016">
    <property type="entry name" value="Big_13"/>
</dbReference>
<organism evidence="4 5">
    <name type="scientific">Roseivivax lentus</name>
    <dbReference type="NCBI Taxonomy" id="633194"/>
    <lineage>
        <taxon>Bacteria</taxon>
        <taxon>Pseudomonadati</taxon>
        <taxon>Pseudomonadota</taxon>
        <taxon>Alphaproteobacteria</taxon>
        <taxon>Rhodobacterales</taxon>
        <taxon>Roseobacteraceae</taxon>
        <taxon>Roseivivax</taxon>
    </lineage>
</organism>
<name>A0A1N7M8J0_9RHOB</name>
<evidence type="ECO:0000313" key="4">
    <source>
        <dbReference type="EMBL" id="SIS82400.1"/>
    </source>
</evidence>
<feature type="domain" description="Bacterial Ig-like" evidence="2">
    <location>
        <begin position="602"/>
        <end position="672"/>
    </location>
</feature>
<gene>
    <name evidence="4" type="ORF">SAMN05421759_10482</name>
</gene>
<dbReference type="InterPro" id="IPR048051">
    <property type="entry name" value="BapA-like_prefix-like"/>
</dbReference>
<keyword evidence="5" id="KW-1185">Reference proteome</keyword>
<feature type="domain" description="Bacterial Ig-like" evidence="2">
    <location>
        <begin position="496"/>
        <end position="574"/>
    </location>
</feature>
<evidence type="ECO:0000259" key="3">
    <source>
        <dbReference type="Pfam" id="PF22783"/>
    </source>
</evidence>
<dbReference type="OrthoDB" id="7858035at2"/>
<feature type="domain" description="Biofilm-associated protein BapA-like prefix-like" evidence="3">
    <location>
        <begin position="37"/>
        <end position="102"/>
    </location>
</feature>
<dbReference type="Proteomes" id="UP000186684">
    <property type="component" value="Unassembled WGS sequence"/>
</dbReference>
<proteinExistence type="predicted"/>
<feature type="domain" description="Bacterial Ig-like" evidence="2">
    <location>
        <begin position="383"/>
        <end position="476"/>
    </location>
</feature>
<dbReference type="NCBIfam" id="NF033510">
    <property type="entry name" value="Ca_tandemer"/>
    <property type="match status" value="7"/>
</dbReference>
<dbReference type="Pfam" id="PF22783">
    <property type="entry name" value="BapA_N"/>
    <property type="match status" value="1"/>
</dbReference>
<dbReference type="Pfam" id="PF13750">
    <property type="entry name" value="Big_3_3"/>
    <property type="match status" value="1"/>
</dbReference>
<dbReference type="EMBL" id="FTOQ01000004">
    <property type="protein sequence ID" value="SIS82400.1"/>
    <property type="molecule type" value="Genomic_DNA"/>
</dbReference>
<sequence>MQAIDIAVRAPAGDVQFTSLVSNGQAFALQAEPGQSISLNVSPSSLRGYTRDAGDLVIALADGQTIVIEDYFTAEGARLFLSAGGSLSEVVLTETGDGLLLASYGPTETFGKWSPNDELIFLDTPVAMAGVVTSEDEETSMLATSLLGTTLAGGSGLGVAAGAAAVGAAVLGAEDEDGSGGGASGGSGPIDPSIDDAGESVTIYGDDAQEITVSGIAEPGATVIVTVGGQQIETVAADDASWSVVFDGDAFPEDGSYTVTATVTDPDGRITELNGASYDIDVTAPAVEVQDGTESSGTLVNAEMQAGGITLSGSVEPGSTVTVEIDGTAYDAVVSDGSWTLDLDESVIGAGTYTQSVTVTATDAAGNVTVITDTIVVDTEISLTADTAAMGGDGTINAAERAAGVALTGTSEPGSTVVVTLAGTTRTATVAADGSWSVSYAAADLPEGETTLDVTATATDAAGNSTTTSGSVEIDTLVTDFAHTSTPGGADGVVNATEAAQGLTLTGTTEPGSTVTLSFAGTSVPVTVASDGSWTATVPPSAIPAGEGSYDIIATATDAAGNTETLTQSVTVDTVAGQLTISAAPVEGDDVVNAAEAADGVTLTGTSDPNQLVTVTLGGVSRDVTTDANGVWTATFAPGDIPPGTYEAQITATITDAAGNTLVRTDSVQIDTEVQNFAVSTAPVAGDGVVNAAEAASGVALSGTTEPGSSVLVSVGGVTRPASVDQNGNWTASFAAGEIAPGTYTAQALVSTIDPAGNQTQTAASFLVDTEVDRLAFAAAPIAGDGVVNAAEAAAGLTLTGVVEPGSTLIVTLNGISHAASVDAAGNWSVTIAASDLPAGELDATVTLDATDAAGNTRSESTVLSFDTVIPESPEVTDYTRNHTGLTGVSLEMTDDAIQIGHIEADGSVGAVGFTSFDIAARGETSYFFDETVPDGSHLVVTATDAAGNVAGTLHVVDDPLTNQVGITDALAQTLGAFEIETIDLQFAEDSQLTLTEAQVTALAQGTDTVTITGGVDDTVTITGAQAVGQTTQDGQTFNVFVLGDATVQIEDDITNVVI</sequence>
<evidence type="ECO:0000259" key="1">
    <source>
        <dbReference type="Pfam" id="PF13750"/>
    </source>
</evidence>
<feature type="domain" description="Ig-like" evidence="1">
    <location>
        <begin position="241"/>
        <end position="372"/>
    </location>
</feature>
<reference evidence="5" key="1">
    <citation type="submission" date="2017-01" db="EMBL/GenBank/DDBJ databases">
        <authorList>
            <person name="Varghese N."/>
            <person name="Submissions S."/>
        </authorList>
    </citation>
    <scope>NUCLEOTIDE SEQUENCE [LARGE SCALE GENOMIC DNA]</scope>
    <source>
        <strain evidence="5">DSM 29430</strain>
    </source>
</reference>
<evidence type="ECO:0000313" key="5">
    <source>
        <dbReference type="Proteomes" id="UP000186684"/>
    </source>
</evidence>
<dbReference type="InterPro" id="IPR022038">
    <property type="entry name" value="Ig-like_bact"/>
</dbReference>
<protein>
    <submittedName>
        <fullName evidence="4">Ig-like domain (Group 3)</fullName>
    </submittedName>
</protein>
<dbReference type="Gene3D" id="2.60.40.10">
    <property type="entry name" value="Immunoglobulins"/>
    <property type="match status" value="7"/>
</dbReference>
<feature type="domain" description="Bacterial Ig-like" evidence="2">
    <location>
        <begin position="702"/>
        <end position="770"/>
    </location>
</feature>